<dbReference type="SMART" id="SM00220">
    <property type="entry name" value="S_TKc"/>
    <property type="match status" value="1"/>
</dbReference>
<dbReference type="EC" id="2.7.11.1" evidence="2"/>
<comment type="caution">
    <text evidence="13">The sequence shown here is derived from an EMBL/GenBank/DDBJ whole genome shotgun (WGS) entry which is preliminary data.</text>
</comment>
<feature type="compositionally biased region" description="Low complexity" evidence="11">
    <location>
        <begin position="351"/>
        <end position="362"/>
    </location>
</feature>
<feature type="compositionally biased region" description="Basic residues" evidence="11">
    <location>
        <begin position="36"/>
        <end position="52"/>
    </location>
</feature>
<dbReference type="InterPro" id="IPR011009">
    <property type="entry name" value="Kinase-like_dom_sf"/>
</dbReference>
<evidence type="ECO:0000256" key="2">
    <source>
        <dbReference type="ARBA" id="ARBA00012513"/>
    </source>
</evidence>
<feature type="compositionally biased region" description="Polar residues" evidence="11">
    <location>
        <begin position="102"/>
        <end position="113"/>
    </location>
</feature>
<dbReference type="Gene3D" id="1.10.510.10">
    <property type="entry name" value="Transferase(Phosphotransferase) domain 1"/>
    <property type="match status" value="2"/>
</dbReference>
<feature type="compositionally biased region" description="Basic and acidic residues" evidence="11">
    <location>
        <begin position="60"/>
        <end position="69"/>
    </location>
</feature>
<evidence type="ECO:0000256" key="8">
    <source>
        <dbReference type="ARBA" id="ARBA00047899"/>
    </source>
</evidence>
<evidence type="ECO:0000256" key="3">
    <source>
        <dbReference type="ARBA" id="ARBA00022527"/>
    </source>
</evidence>
<dbReference type="OrthoDB" id="4062651at2759"/>
<sequence length="582" mass="66305">MQVVKIPLGKRKSKNCFPEEPVKKKRRIEGVEMSEKKRRNISVHNNPSRKRKSEISDEEPERKRSRLECFNDVLSYDEERDKNRSGTDGVETESKKREISSCKRSSNEMSSNEISDEEPERKRRRLESFREIKNSSDEVSERNRKNSASRKRTSQNFGDAPKKKLRKMETSNLIMFSSDVLPQTSPEQLTQARANVDLQNISRPTELGELLMEAYDGLIRLRLTELSVTVGPPRRRNHVDIFGHRSTNNKRTSPLDSLDSCESSDEGTKSFSALFSFNVDSAWVQRARTQPSNTTVQMVSVESLVELTKRHIPEPTAMSGVVNQGVLDLVYSGRGLKDGHKLGHPTTNNNHSLEPLHSLESSESSDEDTGLTVASCNINVGGALVQSAQAHPRNNTVEMVSAESLVIQPAPTRRHILDSIEMSRVLGRGGFGIVYSGRRLRDGRKVAVKLVKKTKHMQNILVVTREHCTHSLRGTLMYSPPEYGMRGRYRGRPATVWSLGVLLFLMLCGHFPNLRELVWIQRGMWCPPHLSSNCCHLIQHLLQIQPLERIDLEEIRQHMWFVDSGVLMEQRFCDTDQKQLEF</sequence>
<evidence type="ECO:0000256" key="10">
    <source>
        <dbReference type="PROSITE-ProRule" id="PRU10141"/>
    </source>
</evidence>
<dbReference type="GO" id="GO:0005737">
    <property type="term" value="C:cytoplasm"/>
    <property type="evidence" value="ECO:0007669"/>
    <property type="project" value="TreeGrafter"/>
</dbReference>
<keyword evidence="6" id="KW-0418">Kinase</keyword>
<organism evidence="13 14">
    <name type="scientific">Danionella cerebrum</name>
    <dbReference type="NCBI Taxonomy" id="2873325"/>
    <lineage>
        <taxon>Eukaryota</taxon>
        <taxon>Metazoa</taxon>
        <taxon>Chordata</taxon>
        <taxon>Craniata</taxon>
        <taxon>Vertebrata</taxon>
        <taxon>Euteleostomi</taxon>
        <taxon>Actinopterygii</taxon>
        <taxon>Neopterygii</taxon>
        <taxon>Teleostei</taxon>
        <taxon>Ostariophysi</taxon>
        <taxon>Cypriniformes</taxon>
        <taxon>Danionidae</taxon>
        <taxon>Danioninae</taxon>
        <taxon>Danionella</taxon>
    </lineage>
</organism>
<feature type="compositionally biased region" description="Basic and acidic residues" evidence="11">
    <location>
        <begin position="126"/>
        <end position="144"/>
    </location>
</feature>
<keyword evidence="14" id="KW-1185">Reference proteome</keyword>
<dbReference type="GO" id="GO:0004674">
    <property type="term" value="F:protein serine/threonine kinase activity"/>
    <property type="evidence" value="ECO:0007669"/>
    <property type="project" value="UniProtKB-KW"/>
</dbReference>
<comment type="catalytic activity">
    <reaction evidence="8">
        <text>L-threonyl-[protein] + ATP = O-phospho-L-threonyl-[protein] + ADP + H(+)</text>
        <dbReference type="Rhea" id="RHEA:46608"/>
        <dbReference type="Rhea" id="RHEA-COMP:11060"/>
        <dbReference type="Rhea" id="RHEA-COMP:11605"/>
        <dbReference type="ChEBI" id="CHEBI:15378"/>
        <dbReference type="ChEBI" id="CHEBI:30013"/>
        <dbReference type="ChEBI" id="CHEBI:30616"/>
        <dbReference type="ChEBI" id="CHEBI:61977"/>
        <dbReference type="ChEBI" id="CHEBI:456216"/>
        <dbReference type="EC" id="2.7.11.1"/>
    </reaction>
</comment>
<dbReference type="PROSITE" id="PS50011">
    <property type="entry name" value="PROTEIN_KINASE_DOM"/>
    <property type="match status" value="1"/>
</dbReference>
<feature type="binding site" evidence="10">
    <location>
        <position position="453"/>
    </location>
    <ligand>
        <name>ATP</name>
        <dbReference type="ChEBI" id="CHEBI:30616"/>
    </ligand>
</feature>
<dbReference type="InterPro" id="IPR017441">
    <property type="entry name" value="Protein_kinase_ATP_BS"/>
</dbReference>
<feature type="region of interest" description="Disordered" evidence="11">
    <location>
        <begin position="338"/>
        <end position="368"/>
    </location>
</feature>
<dbReference type="EMBL" id="SRMA01026200">
    <property type="protein sequence ID" value="TRY86553.1"/>
    <property type="molecule type" value="Genomic_DNA"/>
</dbReference>
<gene>
    <name evidence="13" type="ORF">DNTS_002575</name>
</gene>
<name>A0A553Q9E0_9TELE</name>
<dbReference type="AlphaFoldDB" id="A0A553Q9E0"/>
<feature type="compositionally biased region" description="Basic and acidic residues" evidence="11">
    <location>
        <begin position="92"/>
        <end position="101"/>
    </location>
</feature>
<dbReference type="PANTHER" id="PTHR22984:SF11">
    <property type="entry name" value="AURORA KINASE-RELATED"/>
    <property type="match status" value="1"/>
</dbReference>
<dbReference type="InterPro" id="IPR000719">
    <property type="entry name" value="Prot_kinase_dom"/>
</dbReference>
<feature type="domain" description="Protein kinase" evidence="12">
    <location>
        <begin position="260"/>
        <end position="561"/>
    </location>
</feature>
<evidence type="ECO:0000256" key="5">
    <source>
        <dbReference type="ARBA" id="ARBA00022741"/>
    </source>
</evidence>
<keyword evidence="7 10" id="KW-0067">ATP-binding</keyword>
<comment type="catalytic activity">
    <reaction evidence="9">
        <text>L-seryl-[protein] + ATP = O-phospho-L-seryl-[protein] + ADP + H(+)</text>
        <dbReference type="Rhea" id="RHEA:17989"/>
        <dbReference type="Rhea" id="RHEA-COMP:9863"/>
        <dbReference type="Rhea" id="RHEA-COMP:11604"/>
        <dbReference type="ChEBI" id="CHEBI:15378"/>
        <dbReference type="ChEBI" id="CHEBI:29999"/>
        <dbReference type="ChEBI" id="CHEBI:30616"/>
        <dbReference type="ChEBI" id="CHEBI:83421"/>
        <dbReference type="ChEBI" id="CHEBI:456216"/>
        <dbReference type="EC" id="2.7.11.1"/>
    </reaction>
</comment>
<evidence type="ECO:0000256" key="4">
    <source>
        <dbReference type="ARBA" id="ARBA00022679"/>
    </source>
</evidence>
<dbReference type="PROSITE" id="PS00107">
    <property type="entry name" value="PROTEIN_KINASE_ATP"/>
    <property type="match status" value="1"/>
</dbReference>
<proteinExistence type="inferred from homology"/>
<dbReference type="Pfam" id="PF00069">
    <property type="entry name" value="Pkinase"/>
    <property type="match status" value="1"/>
</dbReference>
<dbReference type="Proteomes" id="UP000316079">
    <property type="component" value="Unassembled WGS sequence"/>
</dbReference>
<evidence type="ECO:0000313" key="14">
    <source>
        <dbReference type="Proteomes" id="UP000316079"/>
    </source>
</evidence>
<evidence type="ECO:0000259" key="12">
    <source>
        <dbReference type="PROSITE" id="PS50011"/>
    </source>
</evidence>
<evidence type="ECO:0000256" key="1">
    <source>
        <dbReference type="ARBA" id="ARBA00005505"/>
    </source>
</evidence>
<evidence type="ECO:0000256" key="11">
    <source>
        <dbReference type="SAM" id="MobiDB-lite"/>
    </source>
</evidence>
<accession>A0A553Q9E0</accession>
<dbReference type="GO" id="GO:0007346">
    <property type="term" value="P:regulation of mitotic cell cycle"/>
    <property type="evidence" value="ECO:0007669"/>
    <property type="project" value="TreeGrafter"/>
</dbReference>
<dbReference type="GO" id="GO:0043066">
    <property type="term" value="P:negative regulation of apoptotic process"/>
    <property type="evidence" value="ECO:0007669"/>
    <property type="project" value="TreeGrafter"/>
</dbReference>
<protein>
    <recommendedName>
        <fullName evidence="2">non-specific serine/threonine protein kinase</fullName>
        <ecNumber evidence="2">2.7.11.1</ecNumber>
    </recommendedName>
</protein>
<keyword evidence="5 10" id="KW-0547">Nucleotide-binding</keyword>
<dbReference type="STRING" id="623744.A0A553Q9E0"/>
<feature type="region of interest" description="Disordered" evidence="11">
    <location>
        <begin position="1"/>
        <end position="162"/>
    </location>
</feature>
<keyword evidence="3" id="KW-0723">Serine/threonine-protein kinase</keyword>
<reference evidence="13 14" key="1">
    <citation type="journal article" date="2019" name="Sci. Data">
        <title>Hybrid genome assembly and annotation of Danionella translucida.</title>
        <authorList>
            <person name="Kadobianskyi M."/>
            <person name="Schulze L."/>
            <person name="Schuelke M."/>
            <person name="Judkewitz B."/>
        </authorList>
    </citation>
    <scope>NUCLEOTIDE SEQUENCE [LARGE SCALE GENOMIC DNA]</scope>
    <source>
        <strain evidence="13 14">Bolton</strain>
    </source>
</reference>
<dbReference type="GO" id="GO:0005524">
    <property type="term" value="F:ATP binding"/>
    <property type="evidence" value="ECO:0007669"/>
    <property type="project" value="UniProtKB-UniRule"/>
</dbReference>
<evidence type="ECO:0000256" key="7">
    <source>
        <dbReference type="ARBA" id="ARBA00022840"/>
    </source>
</evidence>
<dbReference type="PANTHER" id="PTHR22984">
    <property type="entry name" value="SERINE/THREONINE-PROTEIN KINASE PIM"/>
    <property type="match status" value="1"/>
</dbReference>
<evidence type="ECO:0000256" key="6">
    <source>
        <dbReference type="ARBA" id="ARBA00022777"/>
    </source>
</evidence>
<keyword evidence="4" id="KW-0808">Transferase</keyword>
<dbReference type="InterPro" id="IPR051138">
    <property type="entry name" value="PIM_Ser/Thr_kinase"/>
</dbReference>
<feature type="region of interest" description="Disordered" evidence="11">
    <location>
        <begin position="244"/>
        <end position="263"/>
    </location>
</feature>
<evidence type="ECO:0000313" key="13">
    <source>
        <dbReference type="EMBL" id="TRY86553.1"/>
    </source>
</evidence>
<evidence type="ECO:0000256" key="9">
    <source>
        <dbReference type="ARBA" id="ARBA00048679"/>
    </source>
</evidence>
<comment type="similarity">
    <text evidence="1">Belongs to the protein kinase superfamily. CAMK Ser/Thr protein kinase family. PIM subfamily.</text>
</comment>
<dbReference type="SUPFAM" id="SSF56112">
    <property type="entry name" value="Protein kinase-like (PK-like)"/>
    <property type="match status" value="1"/>
</dbReference>